<proteinExistence type="inferred from homology"/>
<dbReference type="Pfam" id="PF25967">
    <property type="entry name" value="RND-MFP_C"/>
    <property type="match status" value="1"/>
</dbReference>
<dbReference type="EMBL" id="FXWH01000001">
    <property type="protein sequence ID" value="SMQ65641.1"/>
    <property type="molecule type" value="Genomic_DNA"/>
</dbReference>
<keyword evidence="4" id="KW-0175">Coiled coil</keyword>
<gene>
    <name evidence="8" type="ORF">SAMN06297229_1319</name>
</gene>
<name>A0A1Y6EWL5_9GAMM</name>
<dbReference type="PANTHER" id="PTHR30469">
    <property type="entry name" value="MULTIDRUG RESISTANCE PROTEIN MDTA"/>
    <property type="match status" value="1"/>
</dbReference>
<dbReference type="AlphaFoldDB" id="A0A1Y6EWL5"/>
<dbReference type="OrthoDB" id="9806939at2"/>
<feature type="domain" description="Multidrug resistance protein MdtA-like barrel-sandwich hybrid" evidence="5">
    <location>
        <begin position="60"/>
        <end position="181"/>
    </location>
</feature>
<dbReference type="PANTHER" id="PTHR30469:SF11">
    <property type="entry name" value="BLL4320 PROTEIN"/>
    <property type="match status" value="1"/>
</dbReference>
<dbReference type="RefSeq" id="WP_086434410.1">
    <property type="nucleotide sequence ID" value="NZ_FXWH01000001.1"/>
</dbReference>
<evidence type="ECO:0000256" key="2">
    <source>
        <dbReference type="ARBA" id="ARBA00009477"/>
    </source>
</evidence>
<dbReference type="Gene3D" id="2.40.30.170">
    <property type="match status" value="1"/>
</dbReference>
<dbReference type="Gene3D" id="2.40.50.100">
    <property type="match status" value="1"/>
</dbReference>
<feature type="domain" description="Multidrug resistance protein MdtA-like C-terminal permuted SH3" evidence="7">
    <location>
        <begin position="274"/>
        <end position="330"/>
    </location>
</feature>
<dbReference type="InterPro" id="IPR058627">
    <property type="entry name" value="MdtA-like_C"/>
</dbReference>
<dbReference type="Gene3D" id="1.10.287.470">
    <property type="entry name" value="Helix hairpin bin"/>
    <property type="match status" value="1"/>
</dbReference>
<comment type="subcellular location">
    <subcellularLocation>
        <location evidence="1">Cell envelope</location>
    </subcellularLocation>
</comment>
<evidence type="ECO:0000259" key="6">
    <source>
        <dbReference type="Pfam" id="PF25954"/>
    </source>
</evidence>
<dbReference type="GO" id="GO:0015562">
    <property type="term" value="F:efflux transmembrane transporter activity"/>
    <property type="evidence" value="ECO:0007669"/>
    <property type="project" value="TreeGrafter"/>
</dbReference>
<dbReference type="InterPro" id="IPR058625">
    <property type="entry name" value="MdtA-like_BSH"/>
</dbReference>
<feature type="coiled-coil region" evidence="4">
    <location>
        <begin position="94"/>
        <end position="152"/>
    </location>
</feature>
<feature type="domain" description="CusB-like beta-barrel" evidence="6">
    <location>
        <begin position="195"/>
        <end position="266"/>
    </location>
</feature>
<sequence length="348" mass="38421">MRSTRLLAISLFTTAIMMNSPVGHTQSWGSDQGAQVKVEQLTFERERTRVDSVGTAQAIRSVSIYPAVADEVTQVNFNAGDKVEAGAVLVKLDARRQEIAVARATLELMDAERTLDRLKQSRENGAVPQSDVDEAEIARDLIEVQLDEAETNLEDRMIRAPFAGVVGITDVEVGDRVTTTTMITTLDKRDQLLVDFRAPEAASELLRNRAELSVQPWQNRSAEIPAKVINVDSRIDSASRTLRAQAVIDNQDDLYRPGMSFRVRLQIQGDSYAVIPESALSWGADSAYVWIADNKEAKRVEVQIKQRLEGRILVAGELSLGDVLITEGIQSLRNGQSVIFNDEQVGSD</sequence>
<evidence type="ECO:0000313" key="8">
    <source>
        <dbReference type="EMBL" id="SMQ65641.1"/>
    </source>
</evidence>
<dbReference type="Pfam" id="PF25954">
    <property type="entry name" value="Beta-barrel_RND_2"/>
    <property type="match status" value="1"/>
</dbReference>
<comment type="similarity">
    <text evidence="2">Belongs to the membrane fusion protein (MFP) (TC 8.A.1) family.</text>
</comment>
<evidence type="ECO:0000259" key="5">
    <source>
        <dbReference type="Pfam" id="PF25917"/>
    </source>
</evidence>
<keyword evidence="3" id="KW-0813">Transport</keyword>
<evidence type="ECO:0000256" key="4">
    <source>
        <dbReference type="SAM" id="Coils"/>
    </source>
</evidence>
<dbReference type="Proteomes" id="UP000194450">
    <property type="component" value="Unassembled WGS sequence"/>
</dbReference>
<dbReference type="Gene3D" id="2.40.420.20">
    <property type="match status" value="1"/>
</dbReference>
<evidence type="ECO:0000256" key="3">
    <source>
        <dbReference type="ARBA" id="ARBA00022448"/>
    </source>
</evidence>
<reference evidence="9" key="1">
    <citation type="submission" date="2017-04" db="EMBL/GenBank/DDBJ databases">
        <authorList>
            <person name="Varghese N."/>
            <person name="Submissions S."/>
        </authorList>
    </citation>
    <scope>NUCLEOTIDE SEQUENCE [LARGE SCALE GENOMIC DNA]</scope>
</reference>
<evidence type="ECO:0000256" key="1">
    <source>
        <dbReference type="ARBA" id="ARBA00004196"/>
    </source>
</evidence>
<dbReference type="GO" id="GO:1990281">
    <property type="term" value="C:efflux pump complex"/>
    <property type="evidence" value="ECO:0007669"/>
    <property type="project" value="TreeGrafter"/>
</dbReference>
<dbReference type="NCBIfam" id="TIGR01730">
    <property type="entry name" value="RND_mfp"/>
    <property type="match status" value="1"/>
</dbReference>
<protein>
    <submittedName>
        <fullName evidence="8">RND family efflux transporter, MFP subunit</fullName>
    </submittedName>
</protein>
<evidence type="ECO:0000259" key="7">
    <source>
        <dbReference type="Pfam" id="PF25967"/>
    </source>
</evidence>
<keyword evidence="9" id="KW-1185">Reference proteome</keyword>
<dbReference type="Pfam" id="PF25917">
    <property type="entry name" value="BSH_RND"/>
    <property type="match status" value="1"/>
</dbReference>
<organism evidence="8 9">
    <name type="scientific">Pseudidiomarina planktonica</name>
    <dbReference type="NCBI Taxonomy" id="1323738"/>
    <lineage>
        <taxon>Bacteria</taxon>
        <taxon>Pseudomonadati</taxon>
        <taxon>Pseudomonadota</taxon>
        <taxon>Gammaproteobacteria</taxon>
        <taxon>Alteromonadales</taxon>
        <taxon>Idiomarinaceae</taxon>
        <taxon>Pseudidiomarina</taxon>
    </lineage>
</organism>
<dbReference type="SUPFAM" id="SSF111369">
    <property type="entry name" value="HlyD-like secretion proteins"/>
    <property type="match status" value="1"/>
</dbReference>
<dbReference type="InterPro" id="IPR058792">
    <property type="entry name" value="Beta-barrel_RND_2"/>
</dbReference>
<accession>A0A1Y6EWL5</accession>
<dbReference type="InterPro" id="IPR006143">
    <property type="entry name" value="RND_pump_MFP"/>
</dbReference>
<evidence type="ECO:0000313" key="9">
    <source>
        <dbReference type="Proteomes" id="UP000194450"/>
    </source>
</evidence>